<dbReference type="Proteomes" id="UP001152799">
    <property type="component" value="Chromosome 2"/>
</dbReference>
<organism evidence="2 3">
    <name type="scientific">Ceutorhynchus assimilis</name>
    <name type="common">cabbage seed weevil</name>
    <dbReference type="NCBI Taxonomy" id="467358"/>
    <lineage>
        <taxon>Eukaryota</taxon>
        <taxon>Metazoa</taxon>
        <taxon>Ecdysozoa</taxon>
        <taxon>Arthropoda</taxon>
        <taxon>Hexapoda</taxon>
        <taxon>Insecta</taxon>
        <taxon>Pterygota</taxon>
        <taxon>Neoptera</taxon>
        <taxon>Endopterygota</taxon>
        <taxon>Coleoptera</taxon>
        <taxon>Polyphaga</taxon>
        <taxon>Cucujiformia</taxon>
        <taxon>Curculionidae</taxon>
        <taxon>Ceutorhynchinae</taxon>
        <taxon>Ceutorhynchus</taxon>
    </lineage>
</organism>
<dbReference type="AlphaFoldDB" id="A0A9N9QH79"/>
<gene>
    <name evidence="2" type="ORF">CEUTPL_LOCUS5475</name>
</gene>
<feature type="region of interest" description="Disordered" evidence="1">
    <location>
        <begin position="82"/>
        <end position="173"/>
    </location>
</feature>
<evidence type="ECO:0000313" key="2">
    <source>
        <dbReference type="EMBL" id="CAG9764850.1"/>
    </source>
</evidence>
<name>A0A9N9QH79_9CUCU</name>
<dbReference type="OrthoDB" id="775972at2759"/>
<proteinExistence type="predicted"/>
<accession>A0A9N9QH79</accession>
<sequence length="201" mass="22110">MNGEEVPTGSEDVDYFFLGSITEKPSLPWRTSVLINGVSTEFKVETGADVTVTSSSSCREKKKNAPVNTNIVVDLPADIFHSNPCPSQNFPSSEKETEENNGEGSAEYEETEEGNEEGSEEGSEEDNEDNAENKALRPQQSITLRGRPRDKTSNACMTRSRETTARFGRVSRPPRCGCGDDPVGCQHTKLFALEVSEIQQR</sequence>
<feature type="compositionally biased region" description="Acidic residues" evidence="1">
    <location>
        <begin position="96"/>
        <end position="130"/>
    </location>
</feature>
<evidence type="ECO:0000313" key="3">
    <source>
        <dbReference type="Proteomes" id="UP001152799"/>
    </source>
</evidence>
<dbReference type="EMBL" id="OU892278">
    <property type="protein sequence ID" value="CAG9764850.1"/>
    <property type="molecule type" value="Genomic_DNA"/>
</dbReference>
<protein>
    <submittedName>
        <fullName evidence="2">Uncharacterized protein</fullName>
    </submittedName>
</protein>
<keyword evidence="3" id="KW-1185">Reference proteome</keyword>
<evidence type="ECO:0000256" key="1">
    <source>
        <dbReference type="SAM" id="MobiDB-lite"/>
    </source>
</evidence>
<reference evidence="2" key="1">
    <citation type="submission" date="2022-01" db="EMBL/GenBank/DDBJ databases">
        <authorList>
            <person name="King R."/>
        </authorList>
    </citation>
    <scope>NUCLEOTIDE SEQUENCE</scope>
</reference>